<name>A0AAW1X5G7_RUBAR</name>
<keyword evidence="3" id="KW-0812">Transmembrane</keyword>
<evidence type="ECO:0000313" key="9">
    <source>
        <dbReference type="Proteomes" id="UP001457282"/>
    </source>
</evidence>
<dbReference type="GO" id="GO:0016020">
    <property type="term" value="C:membrane"/>
    <property type="evidence" value="ECO:0007669"/>
    <property type="project" value="UniProtKB-SubCell"/>
</dbReference>
<keyword evidence="2" id="KW-0808">Transferase</keyword>
<evidence type="ECO:0000256" key="7">
    <source>
        <dbReference type="ARBA" id="ARBA00023264"/>
    </source>
</evidence>
<gene>
    <name evidence="8" type="ORF">M0R45_019489</name>
</gene>
<evidence type="ECO:0000256" key="6">
    <source>
        <dbReference type="ARBA" id="ARBA00023136"/>
    </source>
</evidence>
<keyword evidence="4" id="KW-1133">Transmembrane helix</keyword>
<reference evidence="8 9" key="1">
    <citation type="journal article" date="2023" name="G3 (Bethesda)">
        <title>A chromosome-length genome assembly and annotation of blackberry (Rubus argutus, cv. 'Hillquist').</title>
        <authorList>
            <person name="Bruna T."/>
            <person name="Aryal R."/>
            <person name="Dudchenko O."/>
            <person name="Sargent D.J."/>
            <person name="Mead D."/>
            <person name="Buti M."/>
            <person name="Cavallini A."/>
            <person name="Hytonen T."/>
            <person name="Andres J."/>
            <person name="Pham M."/>
            <person name="Weisz D."/>
            <person name="Mascagni F."/>
            <person name="Usai G."/>
            <person name="Natali L."/>
            <person name="Bassil N."/>
            <person name="Fernandez G.E."/>
            <person name="Lomsadze A."/>
            <person name="Armour M."/>
            <person name="Olukolu B."/>
            <person name="Poorten T."/>
            <person name="Britton C."/>
            <person name="Davik J."/>
            <person name="Ashrafi H."/>
            <person name="Aiden E.L."/>
            <person name="Borodovsky M."/>
            <person name="Worthington M."/>
        </authorList>
    </citation>
    <scope>NUCLEOTIDE SEQUENCE [LARGE SCALE GENOMIC DNA]</scope>
    <source>
        <strain evidence="8">PI 553951</strain>
    </source>
</reference>
<evidence type="ECO:0000256" key="2">
    <source>
        <dbReference type="ARBA" id="ARBA00022679"/>
    </source>
</evidence>
<evidence type="ECO:0000256" key="4">
    <source>
        <dbReference type="ARBA" id="ARBA00022989"/>
    </source>
</evidence>
<keyword evidence="9" id="KW-1185">Reference proteome</keyword>
<proteinExistence type="predicted"/>
<dbReference type="PANTHER" id="PTHR15362">
    <property type="entry name" value="PHOSPHATIDYLINOSITOL SYNTHASE"/>
    <property type="match status" value="1"/>
</dbReference>
<accession>A0AAW1X5G7</accession>
<dbReference type="EMBL" id="JBEDUW010000004">
    <property type="protein sequence ID" value="KAK9932243.1"/>
    <property type="molecule type" value="Genomic_DNA"/>
</dbReference>
<evidence type="ECO:0000313" key="8">
    <source>
        <dbReference type="EMBL" id="KAK9932243.1"/>
    </source>
</evidence>
<keyword evidence="6" id="KW-0472">Membrane</keyword>
<evidence type="ECO:0000256" key="3">
    <source>
        <dbReference type="ARBA" id="ARBA00022692"/>
    </source>
</evidence>
<comment type="caution">
    <text evidence="8">The sequence shown here is derived from an EMBL/GenBank/DDBJ whole genome shotgun (WGS) entry which is preliminary data.</text>
</comment>
<evidence type="ECO:0000256" key="5">
    <source>
        <dbReference type="ARBA" id="ARBA00023098"/>
    </source>
</evidence>
<organism evidence="8 9">
    <name type="scientific">Rubus argutus</name>
    <name type="common">Southern blackberry</name>
    <dbReference type="NCBI Taxonomy" id="59490"/>
    <lineage>
        <taxon>Eukaryota</taxon>
        <taxon>Viridiplantae</taxon>
        <taxon>Streptophyta</taxon>
        <taxon>Embryophyta</taxon>
        <taxon>Tracheophyta</taxon>
        <taxon>Spermatophyta</taxon>
        <taxon>Magnoliopsida</taxon>
        <taxon>eudicotyledons</taxon>
        <taxon>Gunneridae</taxon>
        <taxon>Pentapetalae</taxon>
        <taxon>rosids</taxon>
        <taxon>fabids</taxon>
        <taxon>Rosales</taxon>
        <taxon>Rosaceae</taxon>
        <taxon>Rosoideae</taxon>
        <taxon>Rosoideae incertae sedis</taxon>
        <taxon>Rubus</taxon>
    </lineage>
</organism>
<protein>
    <submittedName>
        <fullName evidence="8">Uncharacterized protein</fullName>
    </submittedName>
</protein>
<dbReference type="GO" id="GO:0003881">
    <property type="term" value="F:CDP-diacylglycerol-inositol 3-phosphatidyltransferase activity"/>
    <property type="evidence" value="ECO:0007669"/>
    <property type="project" value="TreeGrafter"/>
</dbReference>
<sequence>MRADYGQRNWLRDGSLIWGWISCHGGWNGEGQQLPVLKKPRKRWKQRLVGFQCRPGLIFLSLLALDIGSHWQQMYSIFLLGKASHKDVKDSTNWLFKSYYGNQMFVAYCCVPSESKSGNLSDFVLDSLVLAIEYVFMGLG</sequence>
<dbReference type="GO" id="GO:0006661">
    <property type="term" value="P:phosphatidylinositol biosynthetic process"/>
    <property type="evidence" value="ECO:0007669"/>
    <property type="project" value="TreeGrafter"/>
</dbReference>
<dbReference type="Proteomes" id="UP001457282">
    <property type="component" value="Unassembled WGS sequence"/>
</dbReference>
<keyword evidence="7" id="KW-1208">Phospholipid metabolism</keyword>
<comment type="subcellular location">
    <subcellularLocation>
        <location evidence="1">Membrane</location>
        <topology evidence="1">Multi-pass membrane protein</topology>
    </subcellularLocation>
</comment>
<evidence type="ECO:0000256" key="1">
    <source>
        <dbReference type="ARBA" id="ARBA00004141"/>
    </source>
</evidence>
<keyword evidence="5" id="KW-0443">Lipid metabolism</keyword>
<dbReference type="GO" id="GO:0005794">
    <property type="term" value="C:Golgi apparatus"/>
    <property type="evidence" value="ECO:0007669"/>
    <property type="project" value="TreeGrafter"/>
</dbReference>
<dbReference type="PANTHER" id="PTHR15362:SF4">
    <property type="entry name" value="CDP-DIACYLGLYCEROL--INOSITOL 3-PHOSPHATIDYLTRANSFERASE"/>
    <property type="match status" value="1"/>
</dbReference>
<dbReference type="AlphaFoldDB" id="A0AAW1X5G7"/>